<comment type="caution">
    <text evidence="1">The sequence shown here is derived from an EMBL/GenBank/DDBJ whole genome shotgun (WGS) entry which is preliminary data.</text>
</comment>
<proteinExistence type="predicted"/>
<dbReference type="RefSeq" id="WP_219239278.1">
    <property type="nucleotide sequence ID" value="NZ_JAHWZX010000019.1"/>
</dbReference>
<evidence type="ECO:0000313" key="1">
    <source>
        <dbReference type="EMBL" id="MBW4332156.1"/>
    </source>
</evidence>
<gene>
    <name evidence="1" type="ORF">KY084_14930</name>
</gene>
<evidence type="ECO:0000313" key="2">
    <source>
        <dbReference type="Proteomes" id="UP001197214"/>
    </source>
</evidence>
<sequence>MPASFTSTDSESEITPDRDEALAFSDLDSIQNASARTIAAQTECSKWRYTTLIVPGAGPEDTALRFRQGMTPFILVSGSAVHPRGSDFFEAVEIRRALIGPYGIPADRIIMEPHALHHDQFVQRHPALR</sequence>
<reference evidence="1 2" key="1">
    <citation type="submission" date="2021-07" db="EMBL/GenBank/DDBJ databases">
        <title>Stakelama flava sp. nov., a novel endophytic bacterium isolated from branch of Kandelia candel.</title>
        <authorList>
            <person name="Tuo L."/>
        </authorList>
    </citation>
    <scope>NUCLEOTIDE SEQUENCE [LARGE SCALE GENOMIC DNA]</scope>
    <source>
        <strain evidence="1 2">CBK3Z-3</strain>
    </source>
</reference>
<accession>A0ABS6XPQ9</accession>
<protein>
    <submittedName>
        <fullName evidence="1">Uncharacterized protein</fullName>
    </submittedName>
</protein>
<keyword evidence="2" id="KW-1185">Reference proteome</keyword>
<dbReference type="EMBL" id="JAHWZX010000019">
    <property type="protein sequence ID" value="MBW4332156.1"/>
    <property type="molecule type" value="Genomic_DNA"/>
</dbReference>
<name>A0ABS6XPQ9_9SPHN</name>
<organism evidence="1 2">
    <name type="scientific">Stakelama flava</name>
    <dbReference type="NCBI Taxonomy" id="2860338"/>
    <lineage>
        <taxon>Bacteria</taxon>
        <taxon>Pseudomonadati</taxon>
        <taxon>Pseudomonadota</taxon>
        <taxon>Alphaproteobacteria</taxon>
        <taxon>Sphingomonadales</taxon>
        <taxon>Sphingomonadaceae</taxon>
        <taxon>Stakelama</taxon>
    </lineage>
</organism>
<dbReference type="Proteomes" id="UP001197214">
    <property type="component" value="Unassembled WGS sequence"/>
</dbReference>